<dbReference type="InterPro" id="IPR044730">
    <property type="entry name" value="RNase_H-like_dom_plant"/>
</dbReference>
<accession>A0ABR2E9L0</accession>
<dbReference type="Proteomes" id="UP001472677">
    <property type="component" value="Unassembled WGS sequence"/>
</dbReference>
<keyword evidence="3" id="KW-1185">Reference proteome</keyword>
<dbReference type="SUPFAM" id="SSF53098">
    <property type="entry name" value="Ribonuclease H-like"/>
    <property type="match status" value="1"/>
</dbReference>
<dbReference type="InterPro" id="IPR002156">
    <property type="entry name" value="RNaseH_domain"/>
</dbReference>
<dbReference type="InterPro" id="IPR053151">
    <property type="entry name" value="RNase_H-like"/>
</dbReference>
<organism evidence="2 3">
    <name type="scientific">Hibiscus sabdariffa</name>
    <name type="common">roselle</name>
    <dbReference type="NCBI Taxonomy" id="183260"/>
    <lineage>
        <taxon>Eukaryota</taxon>
        <taxon>Viridiplantae</taxon>
        <taxon>Streptophyta</taxon>
        <taxon>Embryophyta</taxon>
        <taxon>Tracheophyta</taxon>
        <taxon>Spermatophyta</taxon>
        <taxon>Magnoliopsida</taxon>
        <taxon>eudicotyledons</taxon>
        <taxon>Gunneridae</taxon>
        <taxon>Pentapetalae</taxon>
        <taxon>rosids</taxon>
        <taxon>malvids</taxon>
        <taxon>Malvales</taxon>
        <taxon>Malvaceae</taxon>
        <taxon>Malvoideae</taxon>
        <taxon>Hibiscus</taxon>
    </lineage>
</organism>
<evidence type="ECO:0000259" key="1">
    <source>
        <dbReference type="Pfam" id="PF13456"/>
    </source>
</evidence>
<comment type="caution">
    <text evidence="2">The sequence shown here is derived from an EMBL/GenBank/DDBJ whole genome shotgun (WGS) entry which is preliminary data.</text>
</comment>
<dbReference type="InterPro" id="IPR036397">
    <property type="entry name" value="RNaseH_sf"/>
</dbReference>
<name>A0ABR2E9L0_9ROSI</name>
<feature type="domain" description="RNase H type-1" evidence="1">
    <location>
        <begin position="36"/>
        <end position="98"/>
    </location>
</feature>
<evidence type="ECO:0000313" key="3">
    <source>
        <dbReference type="Proteomes" id="UP001472677"/>
    </source>
</evidence>
<evidence type="ECO:0000313" key="2">
    <source>
        <dbReference type="EMBL" id="KAK8552637.1"/>
    </source>
</evidence>
<dbReference type="PANTHER" id="PTHR47723:SF19">
    <property type="entry name" value="POLYNUCLEOTIDYL TRANSFERASE, RIBONUCLEASE H-LIKE SUPERFAMILY PROTEIN"/>
    <property type="match status" value="1"/>
</dbReference>
<dbReference type="Pfam" id="PF13456">
    <property type="entry name" value="RVT_3"/>
    <property type="match status" value="1"/>
</dbReference>
<dbReference type="PANTHER" id="PTHR47723">
    <property type="entry name" value="OS05G0353850 PROTEIN"/>
    <property type="match status" value="1"/>
</dbReference>
<sequence>MVGECYRTAAIKTGSRQGQDRRPSWTRLRTGWIKVNVDASVSTVDRSTGAGGALRDDHGTWLSGYARFVGRCDALLAELWAMHDGLLLAWDLGFCALVGAIICLLHRDWNVEVRHIARVSNDVTDKLAKQGRELGMESMLFVAAPVVVAGLVEIEQRDSLTPTSAQGVTKDPGGSTW</sequence>
<dbReference type="CDD" id="cd06222">
    <property type="entry name" value="RNase_H_like"/>
    <property type="match status" value="1"/>
</dbReference>
<proteinExistence type="predicted"/>
<gene>
    <name evidence="2" type="ORF">V6N12_041221</name>
</gene>
<dbReference type="InterPro" id="IPR012337">
    <property type="entry name" value="RNaseH-like_sf"/>
</dbReference>
<protein>
    <recommendedName>
        <fullName evidence="1">RNase H type-1 domain-containing protein</fullName>
    </recommendedName>
</protein>
<dbReference type="EMBL" id="JBBPBM010000020">
    <property type="protein sequence ID" value="KAK8552637.1"/>
    <property type="molecule type" value="Genomic_DNA"/>
</dbReference>
<dbReference type="Gene3D" id="3.30.420.10">
    <property type="entry name" value="Ribonuclease H-like superfamily/Ribonuclease H"/>
    <property type="match status" value="1"/>
</dbReference>
<reference evidence="2 3" key="1">
    <citation type="journal article" date="2024" name="G3 (Bethesda)">
        <title>Genome assembly of Hibiscus sabdariffa L. provides insights into metabolisms of medicinal natural products.</title>
        <authorList>
            <person name="Kim T."/>
        </authorList>
    </citation>
    <scope>NUCLEOTIDE SEQUENCE [LARGE SCALE GENOMIC DNA]</scope>
    <source>
        <strain evidence="2">TK-2024</strain>
        <tissue evidence="2">Old leaves</tissue>
    </source>
</reference>